<feature type="region of interest" description="Disordered" evidence="1">
    <location>
        <begin position="144"/>
        <end position="172"/>
    </location>
</feature>
<feature type="region of interest" description="Disordered" evidence="1">
    <location>
        <begin position="1"/>
        <end position="48"/>
    </location>
</feature>
<feature type="region of interest" description="Disordered" evidence="1">
    <location>
        <begin position="539"/>
        <end position="572"/>
    </location>
</feature>
<keyword evidence="4" id="KW-1185">Reference proteome</keyword>
<reference evidence="3 4" key="1">
    <citation type="journal article" date="2004" name="Science">
        <title>The genome of the diatom Thalassiosira pseudonana: ecology, evolution, and metabolism.</title>
        <authorList>
            <person name="Armbrust E.V."/>
            <person name="Berges J.A."/>
            <person name="Bowler C."/>
            <person name="Green B.R."/>
            <person name="Martinez D."/>
            <person name="Putnam N.H."/>
            <person name="Zhou S."/>
            <person name="Allen A.E."/>
            <person name="Apt K.E."/>
            <person name="Bechner M."/>
            <person name="Brzezinski M.A."/>
            <person name="Chaal B.K."/>
            <person name="Chiovitti A."/>
            <person name="Davis A.K."/>
            <person name="Demarest M.S."/>
            <person name="Detter J.C."/>
            <person name="Glavina T."/>
            <person name="Goodstein D."/>
            <person name="Hadi M.Z."/>
            <person name="Hellsten U."/>
            <person name="Hildebrand M."/>
            <person name="Jenkins B.D."/>
            <person name="Jurka J."/>
            <person name="Kapitonov V.V."/>
            <person name="Kroger N."/>
            <person name="Lau W.W."/>
            <person name="Lane T.W."/>
            <person name="Larimer F.W."/>
            <person name="Lippmeier J.C."/>
            <person name="Lucas S."/>
            <person name="Medina M."/>
            <person name="Montsant A."/>
            <person name="Obornik M."/>
            <person name="Parker M.S."/>
            <person name="Palenik B."/>
            <person name="Pazour G.J."/>
            <person name="Richardson P.M."/>
            <person name="Rynearson T.A."/>
            <person name="Saito M.A."/>
            <person name="Schwartz D.C."/>
            <person name="Thamatrakoln K."/>
            <person name="Valentin K."/>
            <person name="Vardi A."/>
            <person name="Wilkerson F.P."/>
            <person name="Rokhsar D.S."/>
        </authorList>
    </citation>
    <scope>NUCLEOTIDE SEQUENCE [LARGE SCALE GENOMIC DNA]</scope>
    <source>
        <strain evidence="3 4">CCMP1335</strain>
    </source>
</reference>
<feature type="region of interest" description="Disordered" evidence="1">
    <location>
        <begin position="75"/>
        <end position="99"/>
    </location>
</feature>
<evidence type="ECO:0000256" key="1">
    <source>
        <dbReference type="SAM" id="MobiDB-lite"/>
    </source>
</evidence>
<feature type="region of interest" description="Disordered" evidence="1">
    <location>
        <begin position="202"/>
        <end position="233"/>
    </location>
</feature>
<reference evidence="3 4" key="2">
    <citation type="journal article" date="2008" name="Nature">
        <title>The Phaeodactylum genome reveals the evolutionary history of diatom genomes.</title>
        <authorList>
            <person name="Bowler C."/>
            <person name="Allen A.E."/>
            <person name="Badger J.H."/>
            <person name="Grimwood J."/>
            <person name="Jabbari K."/>
            <person name="Kuo A."/>
            <person name="Maheswari U."/>
            <person name="Martens C."/>
            <person name="Maumus F."/>
            <person name="Otillar R.P."/>
            <person name="Rayko E."/>
            <person name="Salamov A."/>
            <person name="Vandepoele K."/>
            <person name="Beszteri B."/>
            <person name="Gruber A."/>
            <person name="Heijde M."/>
            <person name="Katinka M."/>
            <person name="Mock T."/>
            <person name="Valentin K."/>
            <person name="Verret F."/>
            <person name="Berges J.A."/>
            <person name="Brownlee C."/>
            <person name="Cadoret J.P."/>
            <person name="Chiovitti A."/>
            <person name="Choi C.J."/>
            <person name="Coesel S."/>
            <person name="De Martino A."/>
            <person name="Detter J.C."/>
            <person name="Durkin C."/>
            <person name="Falciatore A."/>
            <person name="Fournet J."/>
            <person name="Haruta M."/>
            <person name="Huysman M.J."/>
            <person name="Jenkins B.D."/>
            <person name="Jiroutova K."/>
            <person name="Jorgensen R.E."/>
            <person name="Joubert Y."/>
            <person name="Kaplan A."/>
            <person name="Kroger N."/>
            <person name="Kroth P.G."/>
            <person name="La Roche J."/>
            <person name="Lindquist E."/>
            <person name="Lommer M."/>
            <person name="Martin-Jezequel V."/>
            <person name="Lopez P.J."/>
            <person name="Lucas S."/>
            <person name="Mangogna M."/>
            <person name="McGinnis K."/>
            <person name="Medlin L.K."/>
            <person name="Montsant A."/>
            <person name="Oudot-Le Secq M.P."/>
            <person name="Napoli C."/>
            <person name="Obornik M."/>
            <person name="Parker M.S."/>
            <person name="Petit J.L."/>
            <person name="Porcel B.M."/>
            <person name="Poulsen N."/>
            <person name="Robison M."/>
            <person name="Rychlewski L."/>
            <person name="Rynearson T.A."/>
            <person name="Schmutz J."/>
            <person name="Shapiro H."/>
            <person name="Siaut M."/>
            <person name="Stanley M."/>
            <person name="Sussman M.R."/>
            <person name="Taylor A.R."/>
            <person name="Vardi A."/>
            <person name="von Dassow P."/>
            <person name="Vyverman W."/>
            <person name="Willis A."/>
            <person name="Wyrwicz L.S."/>
            <person name="Rokhsar D.S."/>
            <person name="Weissenbach J."/>
            <person name="Armbrust E.V."/>
            <person name="Green B.R."/>
            <person name="Van de Peer Y."/>
            <person name="Grigoriev I.V."/>
        </authorList>
    </citation>
    <scope>NUCLEOTIDE SEQUENCE [LARGE SCALE GENOMIC DNA]</scope>
    <source>
        <strain evidence="3 4">CCMP1335</strain>
    </source>
</reference>
<keyword evidence="2" id="KW-1133">Transmembrane helix</keyword>
<dbReference type="AlphaFoldDB" id="B8CFE6"/>
<evidence type="ECO:0000313" key="4">
    <source>
        <dbReference type="Proteomes" id="UP000001449"/>
    </source>
</evidence>
<feature type="compositionally biased region" description="Basic residues" evidence="1">
    <location>
        <begin position="32"/>
        <end position="41"/>
    </location>
</feature>
<name>B8CFE6_THAPS</name>
<organism evidence="3 4">
    <name type="scientific">Thalassiosira pseudonana</name>
    <name type="common">Marine diatom</name>
    <name type="synonym">Cyclotella nana</name>
    <dbReference type="NCBI Taxonomy" id="35128"/>
    <lineage>
        <taxon>Eukaryota</taxon>
        <taxon>Sar</taxon>
        <taxon>Stramenopiles</taxon>
        <taxon>Ochrophyta</taxon>
        <taxon>Bacillariophyta</taxon>
        <taxon>Coscinodiscophyceae</taxon>
        <taxon>Thalassiosirophycidae</taxon>
        <taxon>Thalassiosirales</taxon>
        <taxon>Thalassiosiraceae</taxon>
        <taxon>Thalassiosira</taxon>
    </lineage>
</organism>
<dbReference type="EMBL" id="CM000653">
    <property type="protein sequence ID" value="EED87614.1"/>
    <property type="molecule type" value="Genomic_DNA"/>
</dbReference>
<evidence type="ECO:0000313" key="3">
    <source>
        <dbReference type="EMBL" id="EED87614.1"/>
    </source>
</evidence>
<keyword evidence="2" id="KW-0472">Membrane</keyword>
<feature type="compositionally biased region" description="Gly residues" evidence="1">
    <location>
        <begin position="148"/>
        <end position="158"/>
    </location>
</feature>
<feature type="compositionally biased region" description="Polar residues" evidence="1">
    <location>
        <begin position="1"/>
        <end position="15"/>
    </location>
</feature>
<dbReference type="eggNOG" id="ENOG502SZVP">
    <property type="taxonomic scope" value="Eukaryota"/>
</dbReference>
<dbReference type="RefSeq" id="XP_002294834.1">
    <property type="nucleotide sequence ID" value="XM_002294798.1"/>
</dbReference>
<protein>
    <submittedName>
        <fullName evidence="3">Uncharacterized protein</fullName>
    </submittedName>
</protein>
<evidence type="ECO:0000256" key="2">
    <source>
        <dbReference type="SAM" id="Phobius"/>
    </source>
</evidence>
<sequence>MTKKQPSTPTSKQQLSSSTASITTSSSSKSSSQKKKSKRRSSILEDENDILRKMSLDATKKIEADLSLDIDVETRSSAGTNGNSRKYGKPMGGNEKDHPLRHRQLDRLDRGAVDGSSACAVLMESWGREIIDEEGQQLLDNNEATAVKGGGGGGGGDGLTNDDGSNDSSSGKVCELRKDLGVVGGSLSSGFSSLSDNIRHAINNNGSEKSGEKKDNESRLRTASSSKYERVRSSIGSLLNRQPKTMSTNYEYEMDEIDDDDDAAADDSKSHNSVMSRILWPSVTSSAVVEDKYSGRVARINSEYEYHEDEDWDELRHYHYKPSERSIRRCTVVLLVLGIVLLGSALIGLSIPNQEDSVLNSVKSRVKVTDLSSQELLAISESIVSSCNEGNLESSSGRWVCQKLCQDHFCCFENDEYSCQGDESKMCSVYAGCEILAGDAEIEDEIEDSSALQSGSNSDDATVLQQLLDESTETNTAREVIRACDEYFTNSGRARCRNVCQDHMCCFLEEDEEGVNCQDEESKQCTIYDGCKVLHARSVSGGNGPTKQTPYGSSESSPSTTPQQTVADKSPPIADDINKACKEVVTNSGRARCKSMCLEHMCCFEGNGCQAEESKLCPLYAGCDVLVKTNTVATVAEANKDSTNTINDGSATTNTEPTPANAPPPPPLRCISDENDMGTDIFSDDWLSDSRYNRCRRWELKYGMKVVEYWAWFGINGSLVLSIVDAFIPRAETYAKHNLSNCNNTEQTTKGIPQISHEQPYQKTEVHMGLFDLKPFHGSGSGGSKAALDEQFEIQRSMLRERQGHLDNAHRKEKYKSPKIEVDMDSAKKVGGKKVVVDELDGHRPKFFWRK</sequence>
<dbReference type="PaxDb" id="35128-Thaps25703"/>
<dbReference type="HOGENOM" id="CLU_335426_0_0_1"/>
<dbReference type="GeneID" id="7443696"/>
<proteinExistence type="predicted"/>
<feature type="compositionally biased region" description="Basic and acidic residues" evidence="1">
    <location>
        <begin position="209"/>
        <end position="220"/>
    </location>
</feature>
<keyword evidence="2" id="KW-0812">Transmembrane</keyword>
<dbReference type="KEGG" id="tps:THAPSDRAFT_25703"/>
<feature type="region of interest" description="Disordered" evidence="1">
    <location>
        <begin position="642"/>
        <end position="665"/>
    </location>
</feature>
<feature type="transmembrane region" description="Helical" evidence="2">
    <location>
        <begin position="330"/>
        <end position="351"/>
    </location>
</feature>
<gene>
    <name evidence="3" type="ORF">THAPSDRAFT_25703</name>
</gene>
<feature type="compositionally biased region" description="Polar residues" evidence="1">
    <location>
        <begin position="75"/>
        <end position="84"/>
    </location>
</feature>
<dbReference type="InParanoid" id="B8CFE6"/>
<feature type="compositionally biased region" description="Low complexity" evidence="1">
    <location>
        <begin position="159"/>
        <end position="171"/>
    </location>
</feature>
<feature type="compositionally biased region" description="Low complexity" evidence="1">
    <location>
        <begin position="16"/>
        <end position="31"/>
    </location>
</feature>
<dbReference type="Proteomes" id="UP000001449">
    <property type="component" value="Chromosome 22"/>
</dbReference>
<feature type="compositionally biased region" description="Low complexity" evidence="1">
    <location>
        <begin position="548"/>
        <end position="565"/>
    </location>
</feature>
<accession>B8CFE6</accession>